<dbReference type="PANTHER" id="PTHR12499">
    <property type="entry name" value="OPTIC ATROPHY 3 PROTEIN OPA3"/>
    <property type="match status" value="1"/>
</dbReference>
<proteinExistence type="inferred from homology"/>
<gene>
    <name evidence="4" type="ORF">RB653_000929</name>
</gene>
<evidence type="ECO:0000256" key="3">
    <source>
        <dbReference type="SAM" id="Coils"/>
    </source>
</evidence>
<evidence type="ECO:0000313" key="4">
    <source>
        <dbReference type="EMBL" id="KAK5580905.1"/>
    </source>
</evidence>
<comment type="similarity">
    <text evidence="1">Belongs to the OPA3 family.</text>
</comment>
<protein>
    <recommendedName>
        <fullName evidence="6">OPA3-like protein</fullName>
    </recommendedName>
</protein>
<dbReference type="Pfam" id="PF07047">
    <property type="entry name" value="OPA3"/>
    <property type="match status" value="1"/>
</dbReference>
<evidence type="ECO:0000313" key="5">
    <source>
        <dbReference type="Proteomes" id="UP001344447"/>
    </source>
</evidence>
<accession>A0AAN7U7K4</accession>
<reference evidence="4 5" key="1">
    <citation type="submission" date="2023-11" db="EMBL/GenBank/DDBJ databases">
        <title>Dfirmibasis_genome.</title>
        <authorList>
            <person name="Edelbroek B."/>
            <person name="Kjellin J."/>
            <person name="Jerlstrom-Hultqvist J."/>
            <person name="Soderbom F."/>
        </authorList>
    </citation>
    <scope>NUCLEOTIDE SEQUENCE [LARGE SCALE GENOMIC DNA]</scope>
    <source>
        <strain evidence="4 5">TNS-C-14</strain>
    </source>
</reference>
<dbReference type="PANTHER" id="PTHR12499:SF0">
    <property type="entry name" value="OPTIC ATROPHY 3 PROTEIN"/>
    <property type="match status" value="1"/>
</dbReference>
<sequence length="196" mass="22070">MVFPLLKVGSLLVKSLAKPLSKQIKDRVNKSPVWHDRVVRGARLWHRLDLKLTKFSGDNSRKPTDLNVNAAIALGSEIVSEAFLLSVAVGLLLYETSRSSEKDKKKEETLQNRFKRLEEKTEIQQETINNLTNVIQAIQSSNPNLNIYINDPSQSSTKTLTEYINNQNPNPLNIATENDYKSLSNEGIPNKISNVN</sequence>
<dbReference type="InterPro" id="IPR010754">
    <property type="entry name" value="OPA3-like"/>
</dbReference>
<dbReference type="Proteomes" id="UP001344447">
    <property type="component" value="Unassembled WGS sequence"/>
</dbReference>
<name>A0AAN7U7K4_9MYCE</name>
<dbReference type="GO" id="GO:0005739">
    <property type="term" value="C:mitochondrion"/>
    <property type="evidence" value="ECO:0007669"/>
    <property type="project" value="TreeGrafter"/>
</dbReference>
<dbReference type="AlphaFoldDB" id="A0AAN7U7K4"/>
<evidence type="ECO:0000256" key="1">
    <source>
        <dbReference type="ARBA" id="ARBA00007584"/>
    </source>
</evidence>
<evidence type="ECO:0008006" key="6">
    <source>
        <dbReference type="Google" id="ProtNLM"/>
    </source>
</evidence>
<feature type="coiled-coil region" evidence="3">
    <location>
        <begin position="100"/>
        <end position="134"/>
    </location>
</feature>
<keyword evidence="5" id="KW-1185">Reference proteome</keyword>
<keyword evidence="2 3" id="KW-0175">Coiled coil</keyword>
<organism evidence="4 5">
    <name type="scientific">Dictyostelium firmibasis</name>
    <dbReference type="NCBI Taxonomy" id="79012"/>
    <lineage>
        <taxon>Eukaryota</taxon>
        <taxon>Amoebozoa</taxon>
        <taxon>Evosea</taxon>
        <taxon>Eumycetozoa</taxon>
        <taxon>Dictyostelia</taxon>
        <taxon>Dictyosteliales</taxon>
        <taxon>Dictyosteliaceae</taxon>
        <taxon>Dictyostelium</taxon>
    </lineage>
</organism>
<dbReference type="EMBL" id="JAVFKY010000002">
    <property type="protein sequence ID" value="KAK5580905.1"/>
    <property type="molecule type" value="Genomic_DNA"/>
</dbReference>
<comment type="caution">
    <text evidence="4">The sequence shown here is derived from an EMBL/GenBank/DDBJ whole genome shotgun (WGS) entry which is preliminary data.</text>
</comment>
<dbReference type="GO" id="GO:0019216">
    <property type="term" value="P:regulation of lipid metabolic process"/>
    <property type="evidence" value="ECO:0007669"/>
    <property type="project" value="TreeGrafter"/>
</dbReference>
<evidence type="ECO:0000256" key="2">
    <source>
        <dbReference type="ARBA" id="ARBA00023054"/>
    </source>
</evidence>